<organism evidence="3 4">
    <name type="scientific">Synaphobranchus kaupii</name>
    <name type="common">Kaup's arrowtooth eel</name>
    <dbReference type="NCBI Taxonomy" id="118154"/>
    <lineage>
        <taxon>Eukaryota</taxon>
        <taxon>Metazoa</taxon>
        <taxon>Chordata</taxon>
        <taxon>Craniata</taxon>
        <taxon>Vertebrata</taxon>
        <taxon>Euteleostomi</taxon>
        <taxon>Actinopterygii</taxon>
        <taxon>Neopterygii</taxon>
        <taxon>Teleostei</taxon>
        <taxon>Anguilliformes</taxon>
        <taxon>Synaphobranchidae</taxon>
        <taxon>Synaphobranchus</taxon>
    </lineage>
</organism>
<keyword evidence="4" id="KW-1185">Reference proteome</keyword>
<feature type="region of interest" description="Disordered" evidence="1">
    <location>
        <begin position="180"/>
        <end position="230"/>
    </location>
</feature>
<accession>A0A9Q1EHC9</accession>
<comment type="caution">
    <text evidence="3">The sequence shown here is derived from an EMBL/GenBank/DDBJ whole genome shotgun (WGS) entry which is preliminary data.</text>
</comment>
<feature type="compositionally biased region" description="Pro residues" evidence="1">
    <location>
        <begin position="220"/>
        <end position="230"/>
    </location>
</feature>
<evidence type="ECO:0000256" key="1">
    <source>
        <dbReference type="SAM" id="MobiDB-lite"/>
    </source>
</evidence>
<evidence type="ECO:0000313" key="3">
    <source>
        <dbReference type="EMBL" id="KAJ8338802.1"/>
    </source>
</evidence>
<evidence type="ECO:0000256" key="2">
    <source>
        <dbReference type="SAM" id="Phobius"/>
    </source>
</evidence>
<reference evidence="3" key="1">
    <citation type="journal article" date="2023" name="Science">
        <title>Genome structures resolve the early diversification of teleost fishes.</title>
        <authorList>
            <person name="Parey E."/>
            <person name="Louis A."/>
            <person name="Montfort J."/>
            <person name="Bouchez O."/>
            <person name="Roques C."/>
            <person name="Iampietro C."/>
            <person name="Lluch J."/>
            <person name="Castinel A."/>
            <person name="Donnadieu C."/>
            <person name="Desvignes T."/>
            <person name="Floi Bucao C."/>
            <person name="Jouanno E."/>
            <person name="Wen M."/>
            <person name="Mejri S."/>
            <person name="Dirks R."/>
            <person name="Jansen H."/>
            <person name="Henkel C."/>
            <person name="Chen W.J."/>
            <person name="Zahm M."/>
            <person name="Cabau C."/>
            <person name="Klopp C."/>
            <person name="Thompson A.W."/>
            <person name="Robinson-Rechavi M."/>
            <person name="Braasch I."/>
            <person name="Lecointre G."/>
            <person name="Bobe J."/>
            <person name="Postlethwait J.H."/>
            <person name="Berthelot C."/>
            <person name="Roest Crollius H."/>
            <person name="Guiguen Y."/>
        </authorList>
    </citation>
    <scope>NUCLEOTIDE SEQUENCE</scope>
    <source>
        <strain evidence="3">WJC10195</strain>
    </source>
</reference>
<feature type="transmembrane region" description="Helical" evidence="2">
    <location>
        <begin position="97"/>
        <end position="116"/>
    </location>
</feature>
<feature type="compositionally biased region" description="Basic and acidic residues" evidence="1">
    <location>
        <begin position="1"/>
        <end position="14"/>
    </location>
</feature>
<protein>
    <submittedName>
        <fullName evidence="3">Uncharacterized protein</fullName>
    </submittedName>
</protein>
<feature type="compositionally biased region" description="Low complexity" evidence="1">
    <location>
        <begin position="188"/>
        <end position="198"/>
    </location>
</feature>
<evidence type="ECO:0000313" key="4">
    <source>
        <dbReference type="Proteomes" id="UP001152622"/>
    </source>
</evidence>
<sequence length="230" mass="25258">MGERGNDREADESHKRLRLHPPPPAPNLVWGKNPPGHKPAGSRSALVSIHHRLPSPAPQPHTAKAASDRLTRTRQRLPRLPTPFTRTLATPRPNPPFVFGLFLLLLLLLALSARAAEPVSKSRCPKMRLRSESKEHDVAEKNRQSQCLRPPLFWKVNNLNVCAVWVWRAPPPLPVPWATGAWTDREPSGSPKSDGSSSWAFLPPPQPGYPGAGSGARAPQSPPAPQKVML</sequence>
<gene>
    <name evidence="3" type="ORF">SKAU_G00355880</name>
</gene>
<name>A0A9Q1EHC9_SYNKA</name>
<dbReference type="AlphaFoldDB" id="A0A9Q1EHC9"/>
<keyword evidence="2" id="KW-1133">Transmembrane helix</keyword>
<keyword evidence="2" id="KW-0812">Transmembrane</keyword>
<feature type="region of interest" description="Disordered" evidence="1">
    <location>
        <begin position="1"/>
        <end position="75"/>
    </location>
</feature>
<proteinExistence type="predicted"/>
<keyword evidence="2" id="KW-0472">Membrane</keyword>
<dbReference type="EMBL" id="JAINUF010000017">
    <property type="protein sequence ID" value="KAJ8338802.1"/>
    <property type="molecule type" value="Genomic_DNA"/>
</dbReference>
<dbReference type="Proteomes" id="UP001152622">
    <property type="component" value="Chromosome 17"/>
</dbReference>